<gene>
    <name evidence="1" type="ORF">I5M19_06380</name>
</gene>
<proteinExistence type="predicted"/>
<dbReference type="Proteomes" id="UP000613193">
    <property type="component" value="Unassembled WGS sequence"/>
</dbReference>
<evidence type="ECO:0000313" key="1">
    <source>
        <dbReference type="EMBL" id="MBK0378925.1"/>
    </source>
</evidence>
<dbReference type="RefSeq" id="WP_200065371.1">
    <property type="nucleotide sequence ID" value="NZ_JAEHFW010000001.1"/>
</dbReference>
<sequence>MKRNLFIYIFISAFICCKSERNPTTQIKVINALQDVEKVEVTVKCENREAVFYPQFGTDQSFKVLPSGMANIDVKADGKLILHKEFGLGNAGKYTFLLEGVPGLSKKVNQQTFSDKLHTVFSGAESSQPNSFLPRIILIRDVTKVKSGQSKLRFINAFAGAEPLTLTITDKNNEKINFTQAYPAMGTFKPVSAGVYHLQLKFSNEQHAVIDENTNLKQGYFYTAVLTGDIIGNKRAKLLLLENKSENQ</sequence>
<organism evidence="1 2">
    <name type="scientific">Mucilaginibacter segetis</name>
    <dbReference type="NCBI Taxonomy" id="2793071"/>
    <lineage>
        <taxon>Bacteria</taxon>
        <taxon>Pseudomonadati</taxon>
        <taxon>Bacteroidota</taxon>
        <taxon>Sphingobacteriia</taxon>
        <taxon>Sphingobacteriales</taxon>
        <taxon>Sphingobacteriaceae</taxon>
        <taxon>Mucilaginibacter</taxon>
    </lineage>
</organism>
<comment type="caution">
    <text evidence="1">The sequence shown here is derived from an EMBL/GenBank/DDBJ whole genome shotgun (WGS) entry which is preliminary data.</text>
</comment>
<accession>A0A934UMD6</accession>
<name>A0A934UMD6_9SPHI</name>
<dbReference type="AlphaFoldDB" id="A0A934UMD6"/>
<reference evidence="1" key="1">
    <citation type="submission" date="2020-12" db="EMBL/GenBank/DDBJ databases">
        <title>Bacterial novel species Mucilaginibacter sp. SD-g isolated from soil.</title>
        <authorList>
            <person name="Jung H.-Y."/>
        </authorList>
    </citation>
    <scope>NUCLEOTIDE SEQUENCE</scope>
    <source>
        <strain evidence="1">SD-g</strain>
    </source>
</reference>
<keyword evidence="2" id="KW-1185">Reference proteome</keyword>
<protein>
    <submittedName>
        <fullName evidence="1">DUF4397 domain-containing protein</fullName>
    </submittedName>
</protein>
<evidence type="ECO:0000313" key="2">
    <source>
        <dbReference type="Proteomes" id="UP000613193"/>
    </source>
</evidence>
<dbReference type="EMBL" id="JAEHFW010000001">
    <property type="protein sequence ID" value="MBK0378925.1"/>
    <property type="molecule type" value="Genomic_DNA"/>
</dbReference>